<dbReference type="GO" id="GO:0003677">
    <property type="term" value="F:DNA binding"/>
    <property type="evidence" value="ECO:0007669"/>
    <property type="project" value="InterPro"/>
</dbReference>
<dbReference type="InterPro" id="IPR046947">
    <property type="entry name" value="LytR-like"/>
</dbReference>
<gene>
    <name evidence="2" type="ORF">SSCH_540027</name>
</gene>
<dbReference type="PANTHER" id="PTHR37299">
    <property type="entry name" value="TRANSCRIPTIONAL REGULATOR-RELATED"/>
    <property type="match status" value="1"/>
</dbReference>
<keyword evidence="3" id="KW-1185">Reference proteome</keyword>
<protein>
    <submittedName>
        <fullName evidence="2">Two component transcriptional regulator, LytTR family</fullName>
    </submittedName>
</protein>
<dbReference type="PROSITE" id="PS50930">
    <property type="entry name" value="HTH_LYTTR"/>
    <property type="match status" value="1"/>
</dbReference>
<dbReference type="Gene3D" id="2.40.50.1020">
    <property type="entry name" value="LytTr DNA-binding domain"/>
    <property type="match status" value="1"/>
</dbReference>
<dbReference type="Proteomes" id="UP000046155">
    <property type="component" value="Unassembled WGS sequence"/>
</dbReference>
<proteinExistence type="predicted"/>
<name>A0A0B7MGA0_9FIRM</name>
<dbReference type="AlphaFoldDB" id="A0A0B7MGA0"/>
<sequence>MYAYDYILKPIDQRRVKTTVARIRQAMQVSNEAFGGSPSRTQNARIAVNQGNEMIFVSCDDIYYLEKQGRFVQIHTRNQKITIRETLKTFEERLKTGFFSLTQVLSDQHQAD</sequence>
<organism evidence="2 3">
    <name type="scientific">Syntrophaceticus schinkii</name>
    <dbReference type="NCBI Taxonomy" id="499207"/>
    <lineage>
        <taxon>Bacteria</taxon>
        <taxon>Bacillati</taxon>
        <taxon>Bacillota</taxon>
        <taxon>Clostridia</taxon>
        <taxon>Thermoanaerobacterales</taxon>
        <taxon>Thermoanaerobacterales Family III. Incertae Sedis</taxon>
        <taxon>Syntrophaceticus</taxon>
    </lineage>
</organism>
<dbReference type="Pfam" id="PF04397">
    <property type="entry name" value="LytTR"/>
    <property type="match status" value="1"/>
</dbReference>
<feature type="domain" description="HTH LytTR-type" evidence="1">
    <location>
        <begin position="46"/>
        <end position="99"/>
    </location>
</feature>
<evidence type="ECO:0000313" key="3">
    <source>
        <dbReference type="Proteomes" id="UP000046155"/>
    </source>
</evidence>
<evidence type="ECO:0000259" key="1">
    <source>
        <dbReference type="PROSITE" id="PS50930"/>
    </source>
</evidence>
<dbReference type="InterPro" id="IPR007492">
    <property type="entry name" value="LytTR_DNA-bd_dom"/>
</dbReference>
<accession>A0A0B7MGA0</accession>
<dbReference type="EMBL" id="CDRZ01000252">
    <property type="protein sequence ID" value="CEO89649.1"/>
    <property type="molecule type" value="Genomic_DNA"/>
</dbReference>
<dbReference type="PANTHER" id="PTHR37299:SF1">
    <property type="entry name" value="STAGE 0 SPORULATION PROTEIN A HOMOLOG"/>
    <property type="match status" value="1"/>
</dbReference>
<evidence type="ECO:0000313" key="2">
    <source>
        <dbReference type="EMBL" id="CEO89649.1"/>
    </source>
</evidence>
<dbReference type="GO" id="GO:0000156">
    <property type="term" value="F:phosphorelay response regulator activity"/>
    <property type="evidence" value="ECO:0007669"/>
    <property type="project" value="InterPro"/>
</dbReference>
<reference evidence="3" key="1">
    <citation type="submission" date="2015-01" db="EMBL/GenBank/DDBJ databases">
        <authorList>
            <person name="Manzoor Shahid"/>
            <person name="Zubair Saima"/>
        </authorList>
    </citation>
    <scope>NUCLEOTIDE SEQUENCE [LARGE SCALE GENOMIC DNA]</scope>
    <source>
        <strain evidence="3">Sp3</strain>
    </source>
</reference>